<organism evidence="1 2">
    <name type="scientific">Trifolium medium</name>
    <dbReference type="NCBI Taxonomy" id="97028"/>
    <lineage>
        <taxon>Eukaryota</taxon>
        <taxon>Viridiplantae</taxon>
        <taxon>Streptophyta</taxon>
        <taxon>Embryophyta</taxon>
        <taxon>Tracheophyta</taxon>
        <taxon>Spermatophyta</taxon>
        <taxon>Magnoliopsida</taxon>
        <taxon>eudicotyledons</taxon>
        <taxon>Gunneridae</taxon>
        <taxon>Pentapetalae</taxon>
        <taxon>rosids</taxon>
        <taxon>fabids</taxon>
        <taxon>Fabales</taxon>
        <taxon>Fabaceae</taxon>
        <taxon>Papilionoideae</taxon>
        <taxon>50 kb inversion clade</taxon>
        <taxon>NPAAA clade</taxon>
        <taxon>Hologalegina</taxon>
        <taxon>IRL clade</taxon>
        <taxon>Trifolieae</taxon>
        <taxon>Trifolium</taxon>
    </lineage>
</organism>
<dbReference type="Proteomes" id="UP000265520">
    <property type="component" value="Unassembled WGS sequence"/>
</dbReference>
<evidence type="ECO:0000313" key="2">
    <source>
        <dbReference type="Proteomes" id="UP000265520"/>
    </source>
</evidence>
<evidence type="ECO:0000313" key="1">
    <source>
        <dbReference type="EMBL" id="MCI43733.1"/>
    </source>
</evidence>
<protein>
    <submittedName>
        <fullName evidence="1">Uncharacterized protein</fullName>
    </submittedName>
</protein>
<name>A0A392S4A4_9FABA</name>
<reference evidence="1 2" key="1">
    <citation type="journal article" date="2018" name="Front. Plant Sci.">
        <title>Red Clover (Trifolium pratense) and Zigzag Clover (T. medium) - A Picture of Genomic Similarities and Differences.</title>
        <authorList>
            <person name="Dluhosova J."/>
            <person name="Istvanek J."/>
            <person name="Nedelnik J."/>
            <person name="Repkova J."/>
        </authorList>
    </citation>
    <scope>NUCLEOTIDE SEQUENCE [LARGE SCALE GENOMIC DNA]</scope>
    <source>
        <strain evidence="2">cv. 10/8</strain>
        <tissue evidence="1">Leaf</tissue>
    </source>
</reference>
<proteinExistence type="predicted"/>
<accession>A0A392S4A4</accession>
<feature type="non-terminal residue" evidence="1">
    <location>
        <position position="1"/>
    </location>
</feature>
<sequence length="45" mass="4736">EDGASRSQLGPTARCAASSGASRVFIVHHARRTGQVARRADTKSI</sequence>
<keyword evidence="2" id="KW-1185">Reference proteome</keyword>
<dbReference type="EMBL" id="LXQA010321368">
    <property type="protein sequence ID" value="MCI43733.1"/>
    <property type="molecule type" value="Genomic_DNA"/>
</dbReference>
<dbReference type="AlphaFoldDB" id="A0A392S4A4"/>
<comment type="caution">
    <text evidence="1">The sequence shown here is derived from an EMBL/GenBank/DDBJ whole genome shotgun (WGS) entry which is preliminary data.</text>
</comment>